<dbReference type="AlphaFoldDB" id="A0A061GGX8"/>
<feature type="domain" description="OVATE" evidence="7">
    <location>
        <begin position="357"/>
        <end position="416"/>
    </location>
</feature>
<evidence type="ECO:0000313" key="9">
    <source>
        <dbReference type="Proteomes" id="UP000026915"/>
    </source>
</evidence>
<evidence type="ECO:0000256" key="3">
    <source>
        <dbReference type="ARBA" id="ARBA00023015"/>
    </source>
</evidence>
<dbReference type="PANTHER" id="PTHR33057:SF114">
    <property type="entry name" value="TRANSCRIPTION REPRESSOR-RELATED"/>
    <property type="match status" value="1"/>
</dbReference>
<keyword evidence="5 6" id="KW-0539">Nucleus</keyword>
<proteinExistence type="predicted"/>
<evidence type="ECO:0000313" key="8">
    <source>
        <dbReference type="EMBL" id="EOY28821.1"/>
    </source>
</evidence>
<dbReference type="Proteomes" id="UP000026915">
    <property type="component" value="Chromosome 6"/>
</dbReference>
<dbReference type="GO" id="GO:0005634">
    <property type="term" value="C:nucleus"/>
    <property type="evidence" value="ECO:0007669"/>
    <property type="project" value="UniProtKB-SubCell"/>
</dbReference>
<gene>
    <name evidence="8" type="ORF">TCM_030311</name>
</gene>
<name>A0A061GGX8_THECC</name>
<reference evidence="8 9" key="1">
    <citation type="journal article" date="2013" name="Genome Biol.">
        <title>The genome sequence of the most widely cultivated cacao type and its use to identify candidate genes regulating pod color.</title>
        <authorList>
            <person name="Motamayor J.C."/>
            <person name="Mockaitis K."/>
            <person name="Schmutz J."/>
            <person name="Haiminen N."/>
            <person name="Iii D.L."/>
            <person name="Cornejo O."/>
            <person name="Findley S.D."/>
            <person name="Zheng P."/>
            <person name="Utro F."/>
            <person name="Royaert S."/>
            <person name="Saski C."/>
            <person name="Jenkins J."/>
            <person name="Podicheti R."/>
            <person name="Zhao M."/>
            <person name="Scheffler B.E."/>
            <person name="Stack J.C."/>
            <person name="Feltus F.A."/>
            <person name="Mustiga G.M."/>
            <person name="Amores F."/>
            <person name="Phillips W."/>
            <person name="Marelli J.P."/>
            <person name="May G.D."/>
            <person name="Shapiro H."/>
            <person name="Ma J."/>
            <person name="Bustamante C.D."/>
            <person name="Schnell R.J."/>
            <person name="Main D."/>
            <person name="Gilbert D."/>
            <person name="Parida L."/>
            <person name="Kuhn D.N."/>
        </authorList>
    </citation>
    <scope>NUCLEOTIDE SEQUENCE [LARGE SCALE GENOMIC DNA]</scope>
    <source>
        <strain evidence="9">cv. Matina 1-6</strain>
    </source>
</reference>
<dbReference type="InParanoid" id="A0A061GGX8"/>
<dbReference type="NCBIfam" id="TIGR01568">
    <property type="entry name" value="A_thal_3678"/>
    <property type="match status" value="1"/>
</dbReference>
<dbReference type="EMBL" id="CM001884">
    <property type="protein sequence ID" value="EOY28821.1"/>
    <property type="molecule type" value="Genomic_DNA"/>
</dbReference>
<comment type="function">
    <text evidence="6">Transcriptional repressor that regulates multiple aspects of plant growth and development.</text>
</comment>
<dbReference type="InterPro" id="IPR006458">
    <property type="entry name" value="Ovate_C"/>
</dbReference>
<comment type="subcellular location">
    <subcellularLocation>
        <location evidence="1 6">Nucleus</location>
    </subcellularLocation>
</comment>
<organism evidence="8 9">
    <name type="scientific">Theobroma cacao</name>
    <name type="common">Cacao</name>
    <name type="synonym">Cocoa</name>
    <dbReference type="NCBI Taxonomy" id="3641"/>
    <lineage>
        <taxon>Eukaryota</taxon>
        <taxon>Viridiplantae</taxon>
        <taxon>Streptophyta</taxon>
        <taxon>Embryophyta</taxon>
        <taxon>Tracheophyta</taxon>
        <taxon>Spermatophyta</taxon>
        <taxon>Magnoliopsida</taxon>
        <taxon>eudicotyledons</taxon>
        <taxon>Gunneridae</taxon>
        <taxon>Pentapetalae</taxon>
        <taxon>rosids</taxon>
        <taxon>malvids</taxon>
        <taxon>Malvales</taxon>
        <taxon>Malvaceae</taxon>
        <taxon>Byttnerioideae</taxon>
        <taxon>Theobroma</taxon>
    </lineage>
</organism>
<accession>A0A061GGX8</accession>
<dbReference type="HOGENOM" id="CLU_661243_0_0_1"/>
<dbReference type="Gramene" id="EOY28821">
    <property type="protein sequence ID" value="EOY28821"/>
    <property type="gene ID" value="TCM_030311"/>
</dbReference>
<keyword evidence="4 6" id="KW-0804">Transcription</keyword>
<evidence type="ECO:0000256" key="6">
    <source>
        <dbReference type="RuleBase" id="RU367028"/>
    </source>
</evidence>
<dbReference type="Pfam" id="PF04844">
    <property type="entry name" value="Ovate"/>
    <property type="match status" value="1"/>
</dbReference>
<dbReference type="InterPro" id="IPR038933">
    <property type="entry name" value="Ovate"/>
</dbReference>
<sequence length="416" mass="47364">MNVESLLELGCHGLGSSREENPKKWTSCPILLSWSQHIGAYLSVVELVTWVKNSPSPTDRQRPLNLKAKTCYCTFSVLYPVALSSFLYRELCKSHDFDEHPKSLKFFSLFLFPGSLENDHHSNMCHCGVVNTQISSINFLVIKQPSFVYHQNLDPSHGAVLSFPITVSDQGRSSSHWLSKVLEVQLVLTRADSHRACFMEPVLSILTETLMTRPPNTTSIKDSSIKDIYIMITSSFNNGNVPQLPSNLTLPTTPSLLHFPSKIHASCLKMKASKEHKKQKLQQRGCRALCCSCRLSVSSSEEAESSNSDRFASISSLAHAMVQERLDQMIRERQETRHIERRRQRSEGTKFVVMVAMEKCSYDPREDFRESMVEMIMANRIQEPKDLRSLLNYYVSMNSEEYHGIILEVFHQGRIA</sequence>
<keyword evidence="3 6" id="KW-0805">Transcription regulation</keyword>
<evidence type="ECO:0000256" key="2">
    <source>
        <dbReference type="ARBA" id="ARBA00022491"/>
    </source>
</evidence>
<keyword evidence="9" id="KW-1185">Reference proteome</keyword>
<dbReference type="eggNOG" id="ENOG502S0XC">
    <property type="taxonomic scope" value="Eukaryota"/>
</dbReference>
<evidence type="ECO:0000256" key="5">
    <source>
        <dbReference type="ARBA" id="ARBA00023242"/>
    </source>
</evidence>
<dbReference type="PANTHER" id="PTHR33057">
    <property type="entry name" value="TRANSCRIPTION REPRESSOR OFP7-RELATED"/>
    <property type="match status" value="1"/>
</dbReference>
<evidence type="ECO:0000259" key="7">
    <source>
        <dbReference type="PROSITE" id="PS51754"/>
    </source>
</evidence>
<dbReference type="PROSITE" id="PS51754">
    <property type="entry name" value="OVATE"/>
    <property type="match status" value="1"/>
</dbReference>
<protein>
    <recommendedName>
        <fullName evidence="6">Transcription repressor</fullName>
    </recommendedName>
    <alternativeName>
        <fullName evidence="6">Ovate family protein</fullName>
    </alternativeName>
</protein>
<dbReference type="GO" id="GO:0045892">
    <property type="term" value="P:negative regulation of DNA-templated transcription"/>
    <property type="evidence" value="ECO:0007669"/>
    <property type="project" value="UniProtKB-UniRule"/>
</dbReference>
<evidence type="ECO:0000256" key="1">
    <source>
        <dbReference type="ARBA" id="ARBA00004123"/>
    </source>
</evidence>
<evidence type="ECO:0000256" key="4">
    <source>
        <dbReference type="ARBA" id="ARBA00023163"/>
    </source>
</evidence>
<keyword evidence="2 6" id="KW-0678">Repressor</keyword>
<dbReference type="STRING" id="3641.A0A061GGX8"/>